<feature type="chain" id="PRO_5017250216" description="YARHG domain-containing protein" evidence="1">
    <location>
        <begin position="27"/>
        <end position="111"/>
    </location>
</feature>
<dbReference type="RefSeq" id="WP_147361466.1">
    <property type="nucleotide sequence ID" value="NZ_QXDF01000001.1"/>
</dbReference>
<evidence type="ECO:0008006" key="4">
    <source>
        <dbReference type="Google" id="ProtNLM"/>
    </source>
</evidence>
<evidence type="ECO:0000313" key="2">
    <source>
        <dbReference type="EMBL" id="RIA55289.1"/>
    </source>
</evidence>
<evidence type="ECO:0000256" key="1">
    <source>
        <dbReference type="SAM" id="SignalP"/>
    </source>
</evidence>
<reference evidence="2 3" key="1">
    <citation type="submission" date="2018-08" db="EMBL/GenBank/DDBJ databases">
        <title>Genomic Encyclopedia of Archaeal and Bacterial Type Strains, Phase II (KMG-II): from individual species to whole genera.</title>
        <authorList>
            <person name="Goeker M."/>
        </authorList>
    </citation>
    <scope>NUCLEOTIDE SEQUENCE [LARGE SCALE GENOMIC DNA]</scope>
    <source>
        <strain evidence="2 3">DSM 5002</strain>
    </source>
</reference>
<accession>A0A397Q4E4</accession>
<evidence type="ECO:0000313" key="3">
    <source>
        <dbReference type="Proteomes" id="UP000266273"/>
    </source>
</evidence>
<dbReference type="AlphaFoldDB" id="A0A397Q4E4"/>
<proteinExistence type="predicted"/>
<feature type="signal peptide" evidence="1">
    <location>
        <begin position="1"/>
        <end position="26"/>
    </location>
</feature>
<gene>
    <name evidence="2" type="ORF">BXY53_0350</name>
</gene>
<organism evidence="2 3">
    <name type="scientific">Dichotomicrobium thermohalophilum</name>
    <dbReference type="NCBI Taxonomy" id="933063"/>
    <lineage>
        <taxon>Bacteria</taxon>
        <taxon>Pseudomonadati</taxon>
        <taxon>Pseudomonadota</taxon>
        <taxon>Alphaproteobacteria</taxon>
        <taxon>Hyphomicrobiales</taxon>
        <taxon>Hyphomicrobiaceae</taxon>
        <taxon>Dichotomicrobium</taxon>
    </lineage>
</organism>
<protein>
    <recommendedName>
        <fullName evidence="4">YARHG domain-containing protein</fullName>
    </recommendedName>
</protein>
<keyword evidence="3" id="KW-1185">Reference proteome</keyword>
<comment type="caution">
    <text evidence="2">The sequence shown here is derived from an EMBL/GenBank/DDBJ whole genome shotgun (WGS) entry which is preliminary data.</text>
</comment>
<name>A0A397Q4E4_9HYPH</name>
<dbReference type="EMBL" id="QXDF01000001">
    <property type="protein sequence ID" value="RIA55289.1"/>
    <property type="molecule type" value="Genomic_DNA"/>
</dbReference>
<keyword evidence="1" id="KW-0732">Signal</keyword>
<sequence length="111" mass="12678">MTAKLSRMGRALLLGPLIGWASVTGAAAQDFSKLQCPTLTELRMELLVRHGYCPRDRFYARMFSKQVEGCDPTLSDLQVQDKILNSPDTPEADKERYEKLLRFLQRNNCEI</sequence>
<dbReference type="Proteomes" id="UP000266273">
    <property type="component" value="Unassembled WGS sequence"/>
</dbReference>